<evidence type="ECO:0000313" key="2">
    <source>
        <dbReference type="Proteomes" id="UP000017836"/>
    </source>
</evidence>
<sequence>MPGEEPTPQLDFPNSFLAGRKKATRVASMNPEMISTPCKAKTHGCPSISSILSYYHGEFGIESGMASGPGRKRYGTCYHRTVGNQIHFLGCVHSPKDRLVARKDWIRANKCWARENNDGKVEEFDQWRTDSTVIEAIDQKEGSVANPCSIVNSVCPPALLEG</sequence>
<dbReference type="Proteomes" id="UP000017836">
    <property type="component" value="Unassembled WGS sequence"/>
</dbReference>
<evidence type="ECO:0000313" key="1">
    <source>
        <dbReference type="EMBL" id="ERM98141.1"/>
    </source>
</evidence>
<dbReference type="HOGENOM" id="CLU_1637697_0_0_1"/>
<name>W1NP48_AMBTC</name>
<reference evidence="2" key="1">
    <citation type="journal article" date="2013" name="Science">
        <title>The Amborella genome and the evolution of flowering plants.</title>
        <authorList>
            <consortium name="Amborella Genome Project"/>
        </authorList>
    </citation>
    <scope>NUCLEOTIDE SEQUENCE [LARGE SCALE GENOMIC DNA]</scope>
</reference>
<dbReference type="EMBL" id="KI395483">
    <property type="protein sequence ID" value="ERM98141.1"/>
    <property type="molecule type" value="Genomic_DNA"/>
</dbReference>
<keyword evidence="2" id="KW-1185">Reference proteome</keyword>
<organism evidence="1 2">
    <name type="scientific">Amborella trichopoda</name>
    <dbReference type="NCBI Taxonomy" id="13333"/>
    <lineage>
        <taxon>Eukaryota</taxon>
        <taxon>Viridiplantae</taxon>
        <taxon>Streptophyta</taxon>
        <taxon>Embryophyta</taxon>
        <taxon>Tracheophyta</taxon>
        <taxon>Spermatophyta</taxon>
        <taxon>Magnoliopsida</taxon>
        <taxon>Amborellales</taxon>
        <taxon>Amborellaceae</taxon>
        <taxon>Amborella</taxon>
    </lineage>
</organism>
<protein>
    <submittedName>
        <fullName evidence="1">Uncharacterized protein</fullName>
    </submittedName>
</protein>
<dbReference type="Gramene" id="ERM98141">
    <property type="protein sequence ID" value="ERM98141"/>
    <property type="gene ID" value="AMTR_s00095p00073740"/>
</dbReference>
<dbReference type="AlphaFoldDB" id="W1NP48"/>
<proteinExistence type="predicted"/>
<gene>
    <name evidence="1" type="ORF">AMTR_s00095p00073740</name>
</gene>
<accession>W1NP48</accession>